<name>A0A8S2ZB60_9BILA</name>
<proteinExistence type="predicted"/>
<evidence type="ECO:0000313" key="2">
    <source>
        <dbReference type="Proteomes" id="UP000681722"/>
    </source>
</evidence>
<feature type="non-terminal residue" evidence="1">
    <location>
        <position position="175"/>
    </location>
</feature>
<evidence type="ECO:0000313" key="1">
    <source>
        <dbReference type="EMBL" id="CAF4622186.1"/>
    </source>
</evidence>
<protein>
    <submittedName>
        <fullName evidence="1">Uncharacterized protein</fullName>
    </submittedName>
</protein>
<comment type="caution">
    <text evidence="1">The sequence shown here is derived from an EMBL/GenBank/DDBJ whole genome shotgun (WGS) entry which is preliminary data.</text>
</comment>
<dbReference type="Proteomes" id="UP000681722">
    <property type="component" value="Unassembled WGS sequence"/>
</dbReference>
<gene>
    <name evidence="1" type="ORF">SRO942_LOCUS49577</name>
</gene>
<accession>A0A8S2ZB60</accession>
<dbReference type="AlphaFoldDB" id="A0A8S2ZB60"/>
<dbReference type="OrthoDB" id="10064100at2759"/>
<dbReference type="EMBL" id="CAJOBC010133912">
    <property type="protein sequence ID" value="CAF4622186.1"/>
    <property type="molecule type" value="Genomic_DNA"/>
</dbReference>
<reference evidence="1" key="1">
    <citation type="submission" date="2021-02" db="EMBL/GenBank/DDBJ databases">
        <authorList>
            <person name="Nowell W R."/>
        </authorList>
    </citation>
    <scope>NUCLEOTIDE SEQUENCE</scope>
</reference>
<organism evidence="1 2">
    <name type="scientific">Didymodactylos carnosus</name>
    <dbReference type="NCBI Taxonomy" id="1234261"/>
    <lineage>
        <taxon>Eukaryota</taxon>
        <taxon>Metazoa</taxon>
        <taxon>Spiralia</taxon>
        <taxon>Gnathifera</taxon>
        <taxon>Rotifera</taxon>
        <taxon>Eurotatoria</taxon>
        <taxon>Bdelloidea</taxon>
        <taxon>Philodinida</taxon>
        <taxon>Philodinidae</taxon>
        <taxon>Didymodactylos</taxon>
    </lineage>
</organism>
<sequence length="175" mass="20719">MELGLSDAYSCAHQDDDFETVYRSILMHPEWITKIPDGRKWAILHQIVYHGNVDQLNRLLSLQTQNTSFRLLSKTSDDKTVLDIARDLMTDNPEMLQQIERLLNIDDLLNNAKKGRWNTCKDILLKMPEIINEKTPYRHFYFIHQIAYVGDKNMFDEFNQQFHFDLNVLTNDRKS</sequence>